<dbReference type="AlphaFoldDB" id="A0A381VPU4"/>
<protein>
    <recommendedName>
        <fullName evidence="2">DUF4136 domain-containing protein</fullName>
    </recommendedName>
</protein>
<accession>A0A381VPU4</accession>
<organism evidence="1">
    <name type="scientific">marine metagenome</name>
    <dbReference type="NCBI Taxonomy" id="408172"/>
    <lineage>
        <taxon>unclassified sequences</taxon>
        <taxon>metagenomes</taxon>
        <taxon>ecological metagenomes</taxon>
    </lineage>
</organism>
<dbReference type="GO" id="GO:0043165">
    <property type="term" value="P:Gram-negative-bacterium-type cell outer membrane assembly"/>
    <property type="evidence" value="ECO:0007669"/>
    <property type="project" value="InterPro"/>
</dbReference>
<evidence type="ECO:0008006" key="2">
    <source>
        <dbReference type="Google" id="ProtNLM"/>
    </source>
</evidence>
<dbReference type="InterPro" id="IPR007485">
    <property type="entry name" value="LPS_assembly_LptE"/>
</dbReference>
<evidence type="ECO:0000313" key="1">
    <source>
        <dbReference type="EMBL" id="SVA42302.1"/>
    </source>
</evidence>
<name>A0A381VPU4_9ZZZZ</name>
<proteinExistence type="predicted"/>
<dbReference type="EMBL" id="UINC01009430">
    <property type="protein sequence ID" value="SVA42302.1"/>
    <property type="molecule type" value="Genomic_DNA"/>
</dbReference>
<dbReference type="Pfam" id="PF04390">
    <property type="entry name" value="LptE"/>
    <property type="match status" value="1"/>
</dbReference>
<reference evidence="1" key="1">
    <citation type="submission" date="2018-05" db="EMBL/GenBank/DDBJ databases">
        <authorList>
            <person name="Lanie J.A."/>
            <person name="Ng W.-L."/>
            <person name="Kazmierczak K.M."/>
            <person name="Andrzejewski T.M."/>
            <person name="Davidsen T.M."/>
            <person name="Wayne K.J."/>
            <person name="Tettelin H."/>
            <person name="Glass J.I."/>
            <person name="Rusch D."/>
            <person name="Podicherti R."/>
            <person name="Tsui H.-C.T."/>
            <person name="Winkler M.E."/>
        </authorList>
    </citation>
    <scope>NUCLEOTIDE SEQUENCE</scope>
</reference>
<sequence length="173" mass="18904">MDFSIFRIGRLPALILGVLTASSCNYSFSAGSFPPQHIETIAIEPFDNTTNRFELSAELYEQLLRNLPGALGIRTAGADIADAIVRGSINRYDVAAPNYRAAQRGAAPEVLQRQVSISVSIEIVDLVENVILWESNNLDARGEFPEGAPEEGGREEAMELLVQRIVDGAQSNW</sequence>
<dbReference type="GO" id="GO:0019867">
    <property type="term" value="C:outer membrane"/>
    <property type="evidence" value="ECO:0007669"/>
    <property type="project" value="InterPro"/>
</dbReference>
<dbReference type="PROSITE" id="PS51257">
    <property type="entry name" value="PROKAR_LIPOPROTEIN"/>
    <property type="match status" value="1"/>
</dbReference>
<gene>
    <name evidence="1" type="ORF">METZ01_LOCUS95156</name>
</gene>